<gene>
    <name evidence="1" type="ORF">GO986_07800</name>
</gene>
<accession>A0A7C9M5U6</accession>
<dbReference type="Proteomes" id="UP000483286">
    <property type="component" value="Unassembled WGS sequence"/>
</dbReference>
<name>A0A7C9M5U6_9DEIO</name>
<evidence type="ECO:0000313" key="2">
    <source>
        <dbReference type="Proteomes" id="UP000483286"/>
    </source>
</evidence>
<proteinExistence type="predicted"/>
<keyword evidence="2" id="KW-1185">Reference proteome</keyword>
<dbReference type="AlphaFoldDB" id="A0A7C9M5U6"/>
<dbReference type="EMBL" id="WQLB01000008">
    <property type="protein sequence ID" value="MVN86665.1"/>
    <property type="molecule type" value="Genomic_DNA"/>
</dbReference>
<reference evidence="1 2" key="1">
    <citation type="submission" date="2019-12" db="EMBL/GenBank/DDBJ databases">
        <title>Deinococcus sp. HMF7620 Genome sequencing and assembly.</title>
        <authorList>
            <person name="Kang H."/>
            <person name="Kim H."/>
            <person name="Joh K."/>
        </authorList>
    </citation>
    <scope>NUCLEOTIDE SEQUENCE [LARGE SCALE GENOMIC DNA]</scope>
    <source>
        <strain evidence="1 2">HMF7620</strain>
    </source>
</reference>
<comment type="caution">
    <text evidence="1">The sequence shown here is derived from an EMBL/GenBank/DDBJ whole genome shotgun (WGS) entry which is preliminary data.</text>
</comment>
<evidence type="ECO:0000313" key="1">
    <source>
        <dbReference type="EMBL" id="MVN86665.1"/>
    </source>
</evidence>
<evidence type="ECO:0008006" key="3">
    <source>
        <dbReference type="Google" id="ProtNLM"/>
    </source>
</evidence>
<organism evidence="1 2">
    <name type="scientific">Deinococcus arboris</name>
    <dbReference type="NCBI Taxonomy" id="2682977"/>
    <lineage>
        <taxon>Bacteria</taxon>
        <taxon>Thermotogati</taxon>
        <taxon>Deinococcota</taxon>
        <taxon>Deinococci</taxon>
        <taxon>Deinococcales</taxon>
        <taxon>Deinococcaceae</taxon>
        <taxon>Deinococcus</taxon>
    </lineage>
</organism>
<protein>
    <recommendedName>
        <fullName evidence="3">Bacterial Pleckstrin homology domain-containing protein</fullName>
    </recommendedName>
</protein>
<sequence length="257" mass="27154">MPLLLLPLLVVPVLLFAPQALRLPVYTVQGGQITARSLASRTSIPAGTPVQRRPVTLRGKLIGSDLPGYTVGTFWVDQSRAAVYSDGSQGKGALVFATQPPTVLTPADPDALLRVWRSGGSGDFRPARPAQLSWPELLVLLPLVPLLAFFLSKPRVRYAQDGDALVVRTWASSTRFPRTGTTATLTAAPLGLRLFGTAIPGYYSGTFSSAGASGGHVQAAAGSSRPAQALLLTHRGRTFYLTPQDPAALAAWFEGPA</sequence>